<dbReference type="SUPFAM" id="SSF57196">
    <property type="entry name" value="EGF/Laminin"/>
    <property type="match status" value="1"/>
</dbReference>
<reference evidence="3" key="1">
    <citation type="submission" date="2025-08" db="UniProtKB">
        <authorList>
            <consortium name="RefSeq"/>
        </authorList>
    </citation>
    <scope>IDENTIFICATION</scope>
</reference>
<dbReference type="Proteomes" id="UP000515145">
    <property type="component" value="Chromosome 14"/>
</dbReference>
<feature type="transmembrane region" description="Helical" evidence="1">
    <location>
        <begin position="62"/>
        <end position="86"/>
    </location>
</feature>
<dbReference type="AlphaFoldDB" id="A0A6P7JKV0"/>
<name>A0A6P7JKV0_9TELE</name>
<keyword evidence="1" id="KW-0472">Membrane</keyword>
<sequence>MYSEDSDHKEHILTVGPIRRRESDWCEEDNGGCEQICTSKGTGPVCSCVTGMLQRDGKSCRTVSSSCVLTPAVTLLTISAMISVLLSRIHTPLLS</sequence>
<proteinExistence type="predicted"/>
<dbReference type="RefSeq" id="XP_028277408.1">
    <property type="nucleotide sequence ID" value="XM_028421607.1"/>
</dbReference>
<organism evidence="2 3">
    <name type="scientific">Parambassis ranga</name>
    <name type="common">Indian glassy fish</name>
    <dbReference type="NCBI Taxonomy" id="210632"/>
    <lineage>
        <taxon>Eukaryota</taxon>
        <taxon>Metazoa</taxon>
        <taxon>Chordata</taxon>
        <taxon>Craniata</taxon>
        <taxon>Vertebrata</taxon>
        <taxon>Euteleostomi</taxon>
        <taxon>Actinopterygii</taxon>
        <taxon>Neopterygii</taxon>
        <taxon>Teleostei</taxon>
        <taxon>Neoteleostei</taxon>
        <taxon>Acanthomorphata</taxon>
        <taxon>Ovalentaria</taxon>
        <taxon>Ambassidae</taxon>
        <taxon>Parambassis</taxon>
    </lineage>
</organism>
<keyword evidence="2" id="KW-1185">Reference proteome</keyword>
<keyword evidence="1" id="KW-0812">Transmembrane</keyword>
<evidence type="ECO:0000256" key="1">
    <source>
        <dbReference type="SAM" id="Phobius"/>
    </source>
</evidence>
<keyword evidence="1" id="KW-1133">Transmembrane helix</keyword>
<dbReference type="InParanoid" id="A0A6P7JKV0"/>
<dbReference type="Pfam" id="PF14670">
    <property type="entry name" value="FXa_inhibition"/>
    <property type="match status" value="1"/>
</dbReference>
<gene>
    <name evidence="3" type="primary">LOC114446146</name>
</gene>
<dbReference type="Gene3D" id="2.10.25.10">
    <property type="entry name" value="Laminin"/>
    <property type="match status" value="1"/>
</dbReference>
<dbReference type="OrthoDB" id="5273213at2759"/>
<dbReference type="GeneID" id="114446146"/>
<accession>A0A6P7JKV0</accession>
<evidence type="ECO:0000313" key="3">
    <source>
        <dbReference type="RefSeq" id="XP_028277408.1"/>
    </source>
</evidence>
<protein>
    <submittedName>
        <fullName evidence="3">Alpha-tectorin-like</fullName>
    </submittedName>
</protein>
<evidence type="ECO:0000313" key="2">
    <source>
        <dbReference type="Proteomes" id="UP000515145"/>
    </source>
</evidence>